<dbReference type="GO" id="GO:0009838">
    <property type="term" value="P:abscission"/>
    <property type="evidence" value="ECO:0007669"/>
    <property type="project" value="TreeGrafter"/>
</dbReference>
<dbReference type="AlphaFoldDB" id="A0A9N9MHM7"/>
<feature type="compositionally biased region" description="Polar residues" evidence="1">
    <location>
        <begin position="119"/>
        <end position="129"/>
    </location>
</feature>
<feature type="region of interest" description="Disordered" evidence="1">
    <location>
        <begin position="114"/>
        <end position="136"/>
    </location>
</feature>
<gene>
    <name evidence="2" type="ORF">CEUTPL_LOCUS4550</name>
</gene>
<evidence type="ECO:0000313" key="3">
    <source>
        <dbReference type="Proteomes" id="UP001152799"/>
    </source>
</evidence>
<protein>
    <recommendedName>
        <fullName evidence="4">FYVE-type domain-containing protein</fullName>
    </recommendedName>
</protein>
<dbReference type="GO" id="GO:0032154">
    <property type="term" value="C:cleavage furrow"/>
    <property type="evidence" value="ECO:0007669"/>
    <property type="project" value="TreeGrafter"/>
</dbReference>
<evidence type="ECO:0000313" key="2">
    <source>
        <dbReference type="EMBL" id="CAG9763900.1"/>
    </source>
</evidence>
<evidence type="ECO:0008006" key="4">
    <source>
        <dbReference type="Google" id="ProtNLM"/>
    </source>
</evidence>
<dbReference type="Pfam" id="PF22586">
    <property type="entry name" value="ANCHR-like_BBOX"/>
    <property type="match status" value="1"/>
</dbReference>
<dbReference type="SUPFAM" id="SSF57903">
    <property type="entry name" value="FYVE/PHD zinc finger"/>
    <property type="match status" value="1"/>
</dbReference>
<dbReference type="PANTHER" id="PTHR46603:SF1">
    <property type="entry name" value="ABSCISSION_NOCUT CHECKPOINT REGULATOR"/>
    <property type="match status" value="1"/>
</dbReference>
<dbReference type="GO" id="GO:0030496">
    <property type="term" value="C:midbody"/>
    <property type="evidence" value="ECO:0007669"/>
    <property type="project" value="TreeGrafter"/>
</dbReference>
<accession>A0A9N9MHM7</accession>
<dbReference type="Gene3D" id="3.30.40.10">
    <property type="entry name" value="Zinc/RING finger domain, C3HC4 (zinc finger)"/>
    <property type="match status" value="1"/>
</dbReference>
<reference evidence="2" key="1">
    <citation type="submission" date="2022-01" db="EMBL/GenBank/DDBJ databases">
        <authorList>
            <person name="King R."/>
        </authorList>
    </citation>
    <scope>NUCLEOTIDE SEQUENCE</scope>
</reference>
<dbReference type="Proteomes" id="UP001152799">
    <property type="component" value="Chromosome 16"/>
</dbReference>
<sequence length="208" mass="23608">MSCNHCNDKFGFFNKELGCANCGLSLCGKCLPHKWQSLGKICRTCYPKLLQNDPKTEPTFSPPDRFLKRLEKPLITIYKSNCSNIDLQLAKRLEKLKETPKISDSEIRQRLAKLKEGRSLNNTESATKTSKSEQEQVDALLEQLSSEPKLEENRSESPELPWCVLCNSDAEFRCLDCGGDLYCGQCNAEGHKEWGETGHKAEPYERTK</sequence>
<dbReference type="GO" id="GO:0044878">
    <property type="term" value="P:mitotic cytokinesis checkpoint signaling"/>
    <property type="evidence" value="ECO:0007669"/>
    <property type="project" value="TreeGrafter"/>
</dbReference>
<dbReference type="InterPro" id="IPR011011">
    <property type="entry name" value="Znf_FYVE_PHD"/>
</dbReference>
<organism evidence="2 3">
    <name type="scientific">Ceutorhynchus assimilis</name>
    <name type="common">cabbage seed weevil</name>
    <dbReference type="NCBI Taxonomy" id="467358"/>
    <lineage>
        <taxon>Eukaryota</taxon>
        <taxon>Metazoa</taxon>
        <taxon>Ecdysozoa</taxon>
        <taxon>Arthropoda</taxon>
        <taxon>Hexapoda</taxon>
        <taxon>Insecta</taxon>
        <taxon>Pterygota</taxon>
        <taxon>Neoptera</taxon>
        <taxon>Endopterygota</taxon>
        <taxon>Coleoptera</taxon>
        <taxon>Polyphaga</taxon>
        <taxon>Cucujiformia</taxon>
        <taxon>Curculionidae</taxon>
        <taxon>Ceutorhynchinae</taxon>
        <taxon>Ceutorhynchus</taxon>
    </lineage>
</organism>
<dbReference type="SUPFAM" id="SSF57845">
    <property type="entry name" value="B-box zinc-binding domain"/>
    <property type="match status" value="1"/>
</dbReference>
<evidence type="ECO:0000256" key="1">
    <source>
        <dbReference type="SAM" id="MobiDB-lite"/>
    </source>
</evidence>
<proteinExistence type="predicted"/>
<dbReference type="EMBL" id="OU892292">
    <property type="protein sequence ID" value="CAG9763900.1"/>
    <property type="molecule type" value="Genomic_DNA"/>
</dbReference>
<dbReference type="GO" id="GO:0005813">
    <property type="term" value="C:centrosome"/>
    <property type="evidence" value="ECO:0007669"/>
    <property type="project" value="TreeGrafter"/>
</dbReference>
<dbReference type="InterPro" id="IPR013083">
    <property type="entry name" value="Znf_RING/FYVE/PHD"/>
</dbReference>
<name>A0A9N9MHM7_9CUCU</name>
<dbReference type="PANTHER" id="PTHR46603">
    <property type="entry name" value="ABSCISSION/NOCUT CHECKPOINT REGULATOR"/>
    <property type="match status" value="1"/>
</dbReference>
<dbReference type="OrthoDB" id="5407799at2759"/>
<dbReference type="GO" id="GO:0032266">
    <property type="term" value="F:phosphatidylinositol-3-phosphate binding"/>
    <property type="evidence" value="ECO:0007669"/>
    <property type="project" value="TreeGrafter"/>
</dbReference>
<keyword evidence="3" id="KW-1185">Reference proteome</keyword>